<accession>A0ABZ1UTG0</accession>
<proteinExistence type="predicted"/>
<protein>
    <submittedName>
        <fullName evidence="1">Uncharacterized protein</fullName>
    </submittedName>
</protein>
<organism evidence="1 2">
    <name type="scientific">[Empedobacter] haloabium</name>
    <dbReference type="NCBI Taxonomy" id="592317"/>
    <lineage>
        <taxon>Bacteria</taxon>
        <taxon>Pseudomonadati</taxon>
        <taxon>Pseudomonadota</taxon>
        <taxon>Betaproteobacteria</taxon>
        <taxon>Burkholderiales</taxon>
        <taxon>Oxalobacteraceae</taxon>
        <taxon>Telluria group</taxon>
        <taxon>Telluria group incertae sedis</taxon>
    </lineage>
</organism>
<dbReference type="EMBL" id="CP136508">
    <property type="protein sequence ID" value="WUR15570.1"/>
    <property type="molecule type" value="Genomic_DNA"/>
</dbReference>
<reference evidence="1 2" key="1">
    <citation type="journal article" date="2019" name="Int. J. Syst. Evol. Microbiol.">
        <title>The Draft Whole-Genome Sequence of the Antibiotic Producer Empedobacter haloabium ATCC 31962 Provides Indications for Its Taxonomic Reclassification.</title>
        <authorList>
            <person name="Miess H."/>
            <person name="Arlt P."/>
            <person name="Apel A.K."/>
            <person name="Weber T."/>
            <person name="Nieselt K."/>
            <person name="Hanssen F."/>
            <person name="Czemmel S."/>
            <person name="Nahnsen S."/>
            <person name="Gross H."/>
        </authorList>
    </citation>
    <scope>NUCLEOTIDE SEQUENCE [LARGE SCALE GENOMIC DNA]</scope>
    <source>
        <strain evidence="1 2">ATCC 31962</strain>
    </source>
</reference>
<dbReference type="Proteomes" id="UP000321323">
    <property type="component" value="Chromosome"/>
</dbReference>
<name>A0ABZ1UTG0_9BURK</name>
<evidence type="ECO:0000313" key="1">
    <source>
        <dbReference type="EMBL" id="WUR15570.1"/>
    </source>
</evidence>
<keyword evidence="2" id="KW-1185">Reference proteome</keyword>
<sequence length="78" mass="8072">MNVVRNAEAVFVGTVVLAVAVAAAAPFLGLTHPDQAPRAEPHRVSQLVSVPSVPVVIVRGKRLSADEKAQAAPDKPAL</sequence>
<gene>
    <name evidence="1" type="ORF">E7V67_010855</name>
</gene>
<evidence type="ECO:0000313" key="2">
    <source>
        <dbReference type="Proteomes" id="UP000321323"/>
    </source>
</evidence>